<name>A0A1D3K7J4_PSEVE</name>
<accession>A0A1D3K7J4</accession>
<proteinExistence type="predicted"/>
<evidence type="ECO:0008006" key="4">
    <source>
        <dbReference type="Google" id="ProtNLM"/>
    </source>
</evidence>
<keyword evidence="1" id="KW-0732">Signal</keyword>
<reference evidence="3" key="1">
    <citation type="submission" date="2016-07" db="EMBL/GenBank/DDBJ databases">
        <authorList>
            <person name="Florea S."/>
            <person name="Webb J.S."/>
            <person name="Jaromczyk J."/>
            <person name="Schardl C.L."/>
        </authorList>
    </citation>
    <scope>NUCLEOTIDE SEQUENCE [LARGE SCALE GENOMIC DNA]</scope>
    <source>
        <strain evidence="3">1YdBTEX2</strain>
    </source>
</reference>
<protein>
    <recommendedName>
        <fullName evidence="4">Secreted protein</fullName>
    </recommendedName>
</protein>
<feature type="chain" id="PRO_5008916567" description="Secreted protein" evidence="1">
    <location>
        <begin position="25"/>
        <end position="158"/>
    </location>
</feature>
<evidence type="ECO:0000256" key="1">
    <source>
        <dbReference type="SAM" id="SignalP"/>
    </source>
</evidence>
<evidence type="ECO:0000313" key="3">
    <source>
        <dbReference type="Proteomes" id="UP000245431"/>
    </source>
</evidence>
<dbReference type="EMBL" id="LT599584">
    <property type="protein sequence ID" value="SBW84309.1"/>
    <property type="molecule type" value="Genomic_DNA"/>
</dbReference>
<feature type="signal peptide" evidence="1">
    <location>
        <begin position="1"/>
        <end position="24"/>
    </location>
</feature>
<evidence type="ECO:0000313" key="2">
    <source>
        <dbReference type="EMBL" id="SBW84309.1"/>
    </source>
</evidence>
<gene>
    <name evidence="2" type="ORF">PVE_R2G0280</name>
</gene>
<dbReference type="Proteomes" id="UP000245431">
    <property type="component" value="Chromosome PVE_r2"/>
</dbReference>
<organism evidence="2 3">
    <name type="scientific">Pseudomonas veronii 1YdBTEX2</name>
    <dbReference type="NCBI Taxonomy" id="1295141"/>
    <lineage>
        <taxon>Bacteria</taxon>
        <taxon>Pseudomonadati</taxon>
        <taxon>Pseudomonadota</taxon>
        <taxon>Gammaproteobacteria</taxon>
        <taxon>Pseudomonadales</taxon>
        <taxon>Pseudomonadaceae</taxon>
        <taxon>Pseudomonas</taxon>
    </lineage>
</organism>
<sequence length="158" mass="16915">MSWPNSVGLALLITSSFVQLQARAASVEALPTPIRSALKADSIVCSHPESLFLIYEASSIAMAGGGSDAFKSFFSAAGNVFEARSECLVQTQSIEVTVERYTTMNNPLKPDPVVYGRFGIKGSDNKVWATIGNLPAFEKDALRSGLLKSPTQTSNTPR</sequence>
<dbReference type="AlphaFoldDB" id="A0A1D3K7J4"/>